<accession>A0A3L7J8Z5</accession>
<evidence type="ECO:0000313" key="2">
    <source>
        <dbReference type="Proteomes" id="UP000281094"/>
    </source>
</evidence>
<dbReference type="AlphaFoldDB" id="A0A3L7J8Z5"/>
<comment type="caution">
    <text evidence="1">The sequence shown here is derived from an EMBL/GenBank/DDBJ whole genome shotgun (WGS) entry which is preliminary data.</text>
</comment>
<keyword evidence="2" id="KW-1185">Reference proteome</keyword>
<reference evidence="1 2" key="1">
    <citation type="submission" date="2018-10" db="EMBL/GenBank/DDBJ databases">
        <title>Notoacmeibacter sp. M2BS9Y-3-1, whole genome shotgun sequence.</title>
        <authorList>
            <person name="Tuo L."/>
        </authorList>
    </citation>
    <scope>NUCLEOTIDE SEQUENCE [LARGE SCALE GENOMIC DNA]</scope>
    <source>
        <strain evidence="1 2">M2BS9Y-3-1</strain>
    </source>
</reference>
<evidence type="ECO:0000313" key="1">
    <source>
        <dbReference type="EMBL" id="RLQ87096.1"/>
    </source>
</evidence>
<organism evidence="1 2">
    <name type="scientific">Notoacmeibacter ruber</name>
    <dbReference type="NCBI Taxonomy" id="2670375"/>
    <lineage>
        <taxon>Bacteria</taxon>
        <taxon>Pseudomonadati</taxon>
        <taxon>Pseudomonadota</taxon>
        <taxon>Alphaproteobacteria</taxon>
        <taxon>Hyphomicrobiales</taxon>
        <taxon>Notoacmeibacteraceae</taxon>
        <taxon>Notoacmeibacter</taxon>
    </lineage>
</organism>
<dbReference type="EMBL" id="RCWN01000001">
    <property type="protein sequence ID" value="RLQ87096.1"/>
    <property type="molecule type" value="Genomic_DNA"/>
</dbReference>
<name>A0A3L7J8Z5_9HYPH</name>
<sequence>MKTEPTAKAMADLLDEAQRMADRLYDADPAFAGAYDNGRFEPLECLGFSTAQLRTMQRA</sequence>
<dbReference type="Proteomes" id="UP000281094">
    <property type="component" value="Unassembled WGS sequence"/>
</dbReference>
<proteinExistence type="predicted"/>
<dbReference type="RefSeq" id="WP_121644064.1">
    <property type="nucleotide sequence ID" value="NZ_RCWN01000001.1"/>
</dbReference>
<gene>
    <name evidence="1" type="ORF">D8780_01575</name>
</gene>
<protein>
    <submittedName>
        <fullName evidence="1">Uncharacterized protein</fullName>
    </submittedName>
</protein>